<sequence>MKQPAQKRRGTYNESTIVEIGEGVTGWQQGDRVVYHGNLQKNGAYAEYAVTTAHTISRIPDSVSFEEAAALPTAGYTAYQAIHRKLPLDQVDTILIHAGAGGVGGFGIQLAKAAGKKVLTTASRRNHDYVKRLGADEAIDYRNEDVAERVKEITDGKGVDAVVDTVSRDNTTASLDYLAHLGHLVYIAGAPDFMKVKPFTIVPSYHEIDLGAVHQADTDSQKDLAVMGDDMLAMVTEEQLSPLLSETISLEEVPQALESLSERHVTGKIVAKIK</sequence>
<dbReference type="InterPro" id="IPR036291">
    <property type="entry name" value="NAD(P)-bd_dom_sf"/>
</dbReference>
<evidence type="ECO:0000256" key="1">
    <source>
        <dbReference type="ARBA" id="ARBA00022857"/>
    </source>
</evidence>
<dbReference type="Proteomes" id="UP000187608">
    <property type="component" value="Unassembled WGS sequence"/>
</dbReference>
<dbReference type="SMART" id="SM00829">
    <property type="entry name" value="PKS_ER"/>
    <property type="match status" value="1"/>
</dbReference>
<dbReference type="Gene3D" id="3.90.180.10">
    <property type="entry name" value="Medium-chain alcohol dehydrogenases, catalytic domain"/>
    <property type="match status" value="1"/>
</dbReference>
<gene>
    <name evidence="4" type="ORF">SAMN05421687_1103</name>
</gene>
<evidence type="ECO:0000313" key="5">
    <source>
        <dbReference type="Proteomes" id="UP000187608"/>
    </source>
</evidence>
<accession>A0A1N7KB59</accession>
<reference evidence="5" key="1">
    <citation type="submission" date="2017-01" db="EMBL/GenBank/DDBJ databases">
        <authorList>
            <person name="Varghese N."/>
            <person name="Submissions S."/>
        </authorList>
    </citation>
    <scope>NUCLEOTIDE SEQUENCE [LARGE SCALE GENOMIC DNA]</scope>
    <source>
        <strain evidence="5">DSM 23127</strain>
    </source>
</reference>
<dbReference type="SUPFAM" id="SSF50129">
    <property type="entry name" value="GroES-like"/>
    <property type="match status" value="1"/>
</dbReference>
<dbReference type="SUPFAM" id="SSF51735">
    <property type="entry name" value="NAD(P)-binding Rossmann-fold domains"/>
    <property type="match status" value="1"/>
</dbReference>
<feature type="domain" description="Enoyl reductase (ER)" evidence="3">
    <location>
        <begin position="10"/>
        <end position="271"/>
    </location>
</feature>
<dbReference type="Pfam" id="PF13602">
    <property type="entry name" value="ADH_zinc_N_2"/>
    <property type="match status" value="1"/>
</dbReference>
<organism evidence="4 5">
    <name type="scientific">Salimicrobium flavidum</name>
    <dbReference type="NCBI Taxonomy" id="570947"/>
    <lineage>
        <taxon>Bacteria</taxon>
        <taxon>Bacillati</taxon>
        <taxon>Bacillota</taxon>
        <taxon>Bacilli</taxon>
        <taxon>Bacillales</taxon>
        <taxon>Bacillaceae</taxon>
        <taxon>Salimicrobium</taxon>
    </lineage>
</organism>
<dbReference type="EMBL" id="FTOC01000010">
    <property type="protein sequence ID" value="SIS58831.1"/>
    <property type="molecule type" value="Genomic_DNA"/>
</dbReference>
<dbReference type="Gene3D" id="3.40.50.720">
    <property type="entry name" value="NAD(P)-binding Rossmann-like Domain"/>
    <property type="match status" value="1"/>
</dbReference>
<evidence type="ECO:0000313" key="4">
    <source>
        <dbReference type="EMBL" id="SIS58831.1"/>
    </source>
</evidence>
<evidence type="ECO:0000259" key="3">
    <source>
        <dbReference type="SMART" id="SM00829"/>
    </source>
</evidence>
<evidence type="ECO:0000256" key="2">
    <source>
        <dbReference type="ARBA" id="ARBA00023002"/>
    </source>
</evidence>
<dbReference type="PANTHER" id="PTHR48106">
    <property type="entry name" value="QUINONE OXIDOREDUCTASE PIG3-RELATED"/>
    <property type="match status" value="1"/>
</dbReference>
<dbReference type="PANTHER" id="PTHR48106:SF17">
    <property type="entry name" value="ENOYL REDUCTASE (ER) DOMAIN-CONTAINING PROTEIN"/>
    <property type="match status" value="1"/>
</dbReference>
<dbReference type="InterPro" id="IPR011032">
    <property type="entry name" value="GroES-like_sf"/>
</dbReference>
<proteinExistence type="predicted"/>
<keyword evidence="5" id="KW-1185">Reference proteome</keyword>
<dbReference type="RefSeq" id="WP_076560143.1">
    <property type="nucleotide sequence ID" value="NZ_FTOC01000010.1"/>
</dbReference>
<name>A0A1N7KB59_9BACI</name>
<protein>
    <submittedName>
        <fullName evidence="4">NADPH:quinone reductase</fullName>
    </submittedName>
</protein>
<keyword evidence="1" id="KW-0521">NADP</keyword>
<dbReference type="GO" id="GO:0016651">
    <property type="term" value="F:oxidoreductase activity, acting on NAD(P)H"/>
    <property type="evidence" value="ECO:0007669"/>
    <property type="project" value="TreeGrafter"/>
</dbReference>
<dbReference type="STRING" id="570947.SAMN05421687_1103"/>
<dbReference type="InterPro" id="IPR020843">
    <property type="entry name" value="ER"/>
</dbReference>
<dbReference type="GO" id="GO:0070402">
    <property type="term" value="F:NADPH binding"/>
    <property type="evidence" value="ECO:0007669"/>
    <property type="project" value="TreeGrafter"/>
</dbReference>
<keyword evidence="2" id="KW-0560">Oxidoreductase</keyword>
<dbReference type="AlphaFoldDB" id="A0A1N7KB59"/>